<dbReference type="RefSeq" id="WP_120461914.1">
    <property type="nucleotide sequence ID" value="NZ_BMIW01000016.1"/>
</dbReference>
<protein>
    <recommendedName>
        <fullName evidence="3">Butirosin biosynthesis protein H N-terminal domain-containing protein</fullName>
    </recommendedName>
</protein>
<accession>A0ABQ1VWU4</accession>
<dbReference type="Proteomes" id="UP000608420">
    <property type="component" value="Unassembled WGS sequence"/>
</dbReference>
<name>A0ABQ1VWU4_9BACL</name>
<evidence type="ECO:0008006" key="3">
    <source>
        <dbReference type="Google" id="ProtNLM"/>
    </source>
</evidence>
<proteinExistence type="predicted"/>
<evidence type="ECO:0000313" key="2">
    <source>
        <dbReference type="Proteomes" id="UP000608420"/>
    </source>
</evidence>
<gene>
    <name evidence="1" type="ORF">GCM10010913_24700</name>
</gene>
<evidence type="ECO:0000313" key="1">
    <source>
        <dbReference type="EMBL" id="GGG02013.1"/>
    </source>
</evidence>
<organism evidence="1 2">
    <name type="scientific">Paenibacillus aceti</name>
    <dbReference type="NCBI Taxonomy" id="1820010"/>
    <lineage>
        <taxon>Bacteria</taxon>
        <taxon>Bacillati</taxon>
        <taxon>Bacillota</taxon>
        <taxon>Bacilli</taxon>
        <taxon>Bacillales</taxon>
        <taxon>Paenibacillaceae</taxon>
        <taxon>Paenibacillus</taxon>
    </lineage>
</organism>
<keyword evidence="2" id="KW-1185">Reference proteome</keyword>
<dbReference type="EMBL" id="BMIW01000016">
    <property type="protein sequence ID" value="GGG02013.1"/>
    <property type="molecule type" value="Genomic_DNA"/>
</dbReference>
<reference evidence="2" key="1">
    <citation type="journal article" date="2019" name="Int. J. Syst. Evol. Microbiol.">
        <title>The Global Catalogue of Microorganisms (GCM) 10K type strain sequencing project: providing services to taxonomists for standard genome sequencing and annotation.</title>
        <authorList>
            <consortium name="The Broad Institute Genomics Platform"/>
            <consortium name="The Broad Institute Genome Sequencing Center for Infectious Disease"/>
            <person name="Wu L."/>
            <person name="Ma J."/>
        </authorList>
    </citation>
    <scope>NUCLEOTIDE SEQUENCE [LARGE SCALE GENOMIC DNA]</scope>
    <source>
        <strain evidence="2">CGMCC 1.15420</strain>
    </source>
</reference>
<sequence>MNIVEIESVLENKMLRSVKLPFEMPKVYGFLGHAYVLGILQPFEYAQPWIHTSYIQLFISKPYLQDLQEYRLDFYPDLMIAYTHMPWLMYKHTDKVLLDQLGVDIHRYLITQLERKYYVVTYVDEFYIHNSICYQQNHFVHDIFIYGYDLDRQIYHVAIFDKNRQFTMQEVTFEQLGQAYSSQGKETQSLISSCKRLEPLDYEGSKYGAGAGRFDFDLTLMIEILTDYLEGRNSTERLRIQQQPMEGYFGVEIYPYLQEFVMRVIEGAQNFDVRQLHILWEHKKMMVERIKYLQQLGHLAEDTPLLAVAERLEKQAYTHRNLMLKGFMSQNRSILQPLVNSLGEMLDTEKALITQLIDELEFRK</sequence>
<comment type="caution">
    <text evidence="1">The sequence shown here is derived from an EMBL/GenBank/DDBJ whole genome shotgun (WGS) entry which is preliminary data.</text>
</comment>